<dbReference type="AlphaFoldDB" id="A0AAV7QVC8"/>
<name>A0AAV7QVC8_PLEWA</name>
<dbReference type="EMBL" id="JANPWB010000010">
    <property type="protein sequence ID" value="KAJ1143155.1"/>
    <property type="molecule type" value="Genomic_DNA"/>
</dbReference>
<evidence type="ECO:0000313" key="3">
    <source>
        <dbReference type="Proteomes" id="UP001066276"/>
    </source>
</evidence>
<comment type="caution">
    <text evidence="2">The sequence shown here is derived from an EMBL/GenBank/DDBJ whole genome shotgun (WGS) entry which is preliminary data.</text>
</comment>
<protein>
    <submittedName>
        <fullName evidence="2">Uncharacterized protein</fullName>
    </submittedName>
</protein>
<evidence type="ECO:0000256" key="1">
    <source>
        <dbReference type="SAM" id="MobiDB-lite"/>
    </source>
</evidence>
<feature type="region of interest" description="Disordered" evidence="1">
    <location>
        <begin position="1"/>
        <end position="20"/>
    </location>
</feature>
<proteinExistence type="predicted"/>
<keyword evidence="3" id="KW-1185">Reference proteome</keyword>
<sequence length="86" mass="9776">MAAKEPGYTPAARTDVIPRPTDRVYQQTRQVERGVPQGGCVKEGAKSGGLVELMRARLSEAVKLRPRTRREWQPTYRPDGDRREQL</sequence>
<evidence type="ECO:0000313" key="2">
    <source>
        <dbReference type="EMBL" id="KAJ1143155.1"/>
    </source>
</evidence>
<reference evidence="2" key="1">
    <citation type="journal article" date="2022" name="bioRxiv">
        <title>Sequencing and chromosome-scale assembly of the giantPleurodeles waltlgenome.</title>
        <authorList>
            <person name="Brown T."/>
            <person name="Elewa A."/>
            <person name="Iarovenko S."/>
            <person name="Subramanian E."/>
            <person name="Araus A.J."/>
            <person name="Petzold A."/>
            <person name="Susuki M."/>
            <person name="Suzuki K.-i.T."/>
            <person name="Hayashi T."/>
            <person name="Toyoda A."/>
            <person name="Oliveira C."/>
            <person name="Osipova E."/>
            <person name="Leigh N.D."/>
            <person name="Simon A."/>
            <person name="Yun M.H."/>
        </authorList>
    </citation>
    <scope>NUCLEOTIDE SEQUENCE</scope>
    <source>
        <strain evidence="2">20211129_DDA</strain>
        <tissue evidence="2">Liver</tissue>
    </source>
</reference>
<gene>
    <name evidence="2" type="ORF">NDU88_009466</name>
</gene>
<organism evidence="2 3">
    <name type="scientific">Pleurodeles waltl</name>
    <name type="common">Iberian ribbed newt</name>
    <dbReference type="NCBI Taxonomy" id="8319"/>
    <lineage>
        <taxon>Eukaryota</taxon>
        <taxon>Metazoa</taxon>
        <taxon>Chordata</taxon>
        <taxon>Craniata</taxon>
        <taxon>Vertebrata</taxon>
        <taxon>Euteleostomi</taxon>
        <taxon>Amphibia</taxon>
        <taxon>Batrachia</taxon>
        <taxon>Caudata</taxon>
        <taxon>Salamandroidea</taxon>
        <taxon>Salamandridae</taxon>
        <taxon>Pleurodelinae</taxon>
        <taxon>Pleurodeles</taxon>
    </lineage>
</organism>
<dbReference type="Proteomes" id="UP001066276">
    <property type="component" value="Chromosome 6"/>
</dbReference>
<feature type="region of interest" description="Disordered" evidence="1">
    <location>
        <begin position="66"/>
        <end position="86"/>
    </location>
</feature>
<accession>A0AAV7QVC8</accession>